<dbReference type="AlphaFoldDB" id="A0A6N3DPS7"/>
<sequence>MIVSEAKKIGMQIQIARKKRQLSQADLAQMVDLTPKYLSMIECGTKTPKLETLISIANALETDANSLLAGVLNTSSVVESAFFSDVIDKYQELSKRQQEKVLRLLNALITEELHEN</sequence>
<dbReference type="PANTHER" id="PTHR46797:SF1">
    <property type="entry name" value="METHYLPHOSPHONATE SYNTHASE"/>
    <property type="match status" value="1"/>
</dbReference>
<accession>A0A6N3DPS7</accession>
<evidence type="ECO:0000259" key="2">
    <source>
        <dbReference type="PROSITE" id="PS50943"/>
    </source>
</evidence>
<feature type="domain" description="HTH cro/C1-type" evidence="2">
    <location>
        <begin position="13"/>
        <end position="67"/>
    </location>
</feature>
<dbReference type="InterPro" id="IPR001387">
    <property type="entry name" value="Cro/C1-type_HTH"/>
</dbReference>
<gene>
    <name evidence="3" type="ORF">FPLFYP42_01794</name>
</gene>
<dbReference type="Gene3D" id="1.10.260.40">
    <property type="entry name" value="lambda repressor-like DNA-binding domains"/>
    <property type="match status" value="1"/>
</dbReference>
<name>A0A6N3DPS7_FLAPL</name>
<dbReference type="SMART" id="SM00530">
    <property type="entry name" value="HTH_XRE"/>
    <property type="match status" value="1"/>
</dbReference>
<reference evidence="3" key="1">
    <citation type="submission" date="2019-11" db="EMBL/GenBank/DDBJ databases">
        <authorList>
            <person name="Feng L."/>
        </authorList>
    </citation>
    <scope>NUCLEOTIDE SEQUENCE</scope>
    <source>
        <strain evidence="3">FplautiiLFYP42</strain>
    </source>
</reference>
<dbReference type="PROSITE" id="PS50943">
    <property type="entry name" value="HTH_CROC1"/>
    <property type="match status" value="1"/>
</dbReference>
<dbReference type="Pfam" id="PF01381">
    <property type="entry name" value="HTH_3"/>
    <property type="match status" value="1"/>
</dbReference>
<keyword evidence="1" id="KW-0238">DNA-binding</keyword>
<protein>
    <submittedName>
        <fullName evidence="3">Anaerobic benzoate catabolism transcriptional regulator</fullName>
    </submittedName>
</protein>
<dbReference type="CDD" id="cd00093">
    <property type="entry name" value="HTH_XRE"/>
    <property type="match status" value="1"/>
</dbReference>
<organism evidence="3">
    <name type="scientific">Flavonifractor plautii</name>
    <name type="common">Fusobacterium plautii</name>
    <dbReference type="NCBI Taxonomy" id="292800"/>
    <lineage>
        <taxon>Bacteria</taxon>
        <taxon>Bacillati</taxon>
        <taxon>Bacillota</taxon>
        <taxon>Clostridia</taxon>
        <taxon>Eubacteriales</taxon>
        <taxon>Oscillospiraceae</taxon>
        <taxon>Flavonifractor</taxon>
    </lineage>
</organism>
<dbReference type="InterPro" id="IPR050807">
    <property type="entry name" value="TransReg_Diox_bact_type"/>
</dbReference>
<dbReference type="GO" id="GO:0005829">
    <property type="term" value="C:cytosol"/>
    <property type="evidence" value="ECO:0007669"/>
    <property type="project" value="TreeGrafter"/>
</dbReference>
<dbReference type="RefSeq" id="WP_390141306.1">
    <property type="nucleotide sequence ID" value="NZ_BAABXT010000001.1"/>
</dbReference>
<dbReference type="InterPro" id="IPR010982">
    <property type="entry name" value="Lambda_DNA-bd_dom_sf"/>
</dbReference>
<proteinExistence type="predicted"/>
<dbReference type="EMBL" id="CACRUB010000031">
    <property type="protein sequence ID" value="VYU27697.1"/>
    <property type="molecule type" value="Genomic_DNA"/>
</dbReference>
<dbReference type="GO" id="GO:0003700">
    <property type="term" value="F:DNA-binding transcription factor activity"/>
    <property type="evidence" value="ECO:0007669"/>
    <property type="project" value="TreeGrafter"/>
</dbReference>
<evidence type="ECO:0000313" key="3">
    <source>
        <dbReference type="EMBL" id="VYU27697.1"/>
    </source>
</evidence>
<evidence type="ECO:0000256" key="1">
    <source>
        <dbReference type="ARBA" id="ARBA00023125"/>
    </source>
</evidence>
<dbReference type="SUPFAM" id="SSF47413">
    <property type="entry name" value="lambda repressor-like DNA-binding domains"/>
    <property type="match status" value="1"/>
</dbReference>
<dbReference type="GO" id="GO:0003677">
    <property type="term" value="F:DNA binding"/>
    <property type="evidence" value="ECO:0007669"/>
    <property type="project" value="UniProtKB-KW"/>
</dbReference>
<dbReference type="PANTHER" id="PTHR46797">
    <property type="entry name" value="HTH-TYPE TRANSCRIPTIONAL REGULATOR"/>
    <property type="match status" value="1"/>
</dbReference>